<evidence type="ECO:0000256" key="5">
    <source>
        <dbReference type="PROSITE-ProRule" id="PRU00076"/>
    </source>
</evidence>
<dbReference type="PROSITE" id="PS50026">
    <property type="entry name" value="EGF_3"/>
    <property type="match status" value="1"/>
</dbReference>
<keyword evidence="4" id="KW-1015">Disulfide bond</keyword>
<feature type="domain" description="EGF-like" evidence="8">
    <location>
        <begin position="167"/>
        <end position="205"/>
    </location>
</feature>
<name>A0AA39F6L7_9HYME</name>
<dbReference type="SUPFAM" id="SSF57196">
    <property type="entry name" value="EGF/Laminin"/>
    <property type="match status" value="1"/>
</dbReference>
<feature type="region of interest" description="Disordered" evidence="6">
    <location>
        <begin position="113"/>
        <end position="133"/>
    </location>
</feature>
<dbReference type="InterPro" id="IPR000742">
    <property type="entry name" value="EGF"/>
</dbReference>
<reference evidence="9" key="2">
    <citation type="submission" date="2023-03" db="EMBL/GenBank/DDBJ databases">
        <authorList>
            <person name="Inwood S.N."/>
            <person name="Skelly J.G."/>
            <person name="Guhlin J."/>
            <person name="Harrop T.W.R."/>
            <person name="Goldson S.G."/>
            <person name="Dearden P.K."/>
        </authorList>
    </citation>
    <scope>NUCLEOTIDE SEQUENCE</scope>
    <source>
        <strain evidence="9">Irish</strain>
        <tissue evidence="9">Whole body</tissue>
    </source>
</reference>
<keyword evidence="3" id="KW-0677">Repeat</keyword>
<dbReference type="FunFam" id="2.10.25.10:FF:000066">
    <property type="entry name" value="FAT atypical cadherin 4"/>
    <property type="match status" value="1"/>
</dbReference>
<sequence>MRMESKTLWLVLFIVKFCAAWMDERPVLESIDGNLIISGAKDKNITIKILGNGYFNVHDIDLISVAVSARSASRLVERWRDGYLQELMEKVRRLLQTVEGPYGLDKRISLLEHGADPSTNSSNWRPYKPSTETDHQGDEVIKVIVRALSDRVRRIESRLRTVISKLRQNKCANNPCQNGGTCIRIYDGYQCICPSNWEVLTHFFHHIT</sequence>
<evidence type="ECO:0000313" key="10">
    <source>
        <dbReference type="Proteomes" id="UP001168990"/>
    </source>
</evidence>
<dbReference type="InterPro" id="IPR001881">
    <property type="entry name" value="EGF-like_Ca-bd_dom"/>
</dbReference>
<evidence type="ECO:0000256" key="7">
    <source>
        <dbReference type="SAM" id="SignalP"/>
    </source>
</evidence>
<dbReference type="CDD" id="cd22201">
    <property type="entry name" value="cubilin_NTD"/>
    <property type="match status" value="1"/>
</dbReference>
<accession>A0AA39F6L7</accession>
<dbReference type="SMART" id="SM00179">
    <property type="entry name" value="EGF_CA"/>
    <property type="match status" value="1"/>
</dbReference>
<protein>
    <recommendedName>
        <fullName evidence="8">EGF-like domain-containing protein</fullName>
    </recommendedName>
</protein>
<dbReference type="CDD" id="cd00054">
    <property type="entry name" value="EGF_CA"/>
    <property type="match status" value="1"/>
</dbReference>
<reference evidence="9" key="1">
    <citation type="journal article" date="2023" name="bioRxiv">
        <title>Scaffold-level genome assemblies of two parasitoid biocontrol wasps reveal the parthenogenesis mechanism and an associated novel virus.</title>
        <authorList>
            <person name="Inwood S."/>
            <person name="Skelly J."/>
            <person name="Guhlin J."/>
            <person name="Harrop T."/>
            <person name="Goldson S."/>
            <person name="Dearden P."/>
        </authorList>
    </citation>
    <scope>NUCLEOTIDE SEQUENCE</scope>
    <source>
        <strain evidence="9">Irish</strain>
        <tissue evidence="9">Whole body</tissue>
    </source>
</reference>
<dbReference type="EMBL" id="JAQQBS010001422">
    <property type="protein sequence ID" value="KAK0163912.1"/>
    <property type="molecule type" value="Genomic_DNA"/>
</dbReference>
<evidence type="ECO:0000256" key="2">
    <source>
        <dbReference type="ARBA" id="ARBA00022729"/>
    </source>
</evidence>
<dbReference type="Gene3D" id="2.10.25.10">
    <property type="entry name" value="Laminin"/>
    <property type="match status" value="1"/>
</dbReference>
<evidence type="ECO:0000256" key="6">
    <source>
        <dbReference type="SAM" id="MobiDB-lite"/>
    </source>
</evidence>
<gene>
    <name evidence="9" type="ORF">PV328_002597</name>
</gene>
<organism evidence="9 10">
    <name type="scientific">Microctonus aethiopoides</name>
    <dbReference type="NCBI Taxonomy" id="144406"/>
    <lineage>
        <taxon>Eukaryota</taxon>
        <taxon>Metazoa</taxon>
        <taxon>Ecdysozoa</taxon>
        <taxon>Arthropoda</taxon>
        <taxon>Hexapoda</taxon>
        <taxon>Insecta</taxon>
        <taxon>Pterygota</taxon>
        <taxon>Neoptera</taxon>
        <taxon>Endopterygota</taxon>
        <taxon>Hymenoptera</taxon>
        <taxon>Apocrita</taxon>
        <taxon>Ichneumonoidea</taxon>
        <taxon>Braconidae</taxon>
        <taxon>Euphorinae</taxon>
        <taxon>Microctonus</taxon>
    </lineage>
</organism>
<evidence type="ECO:0000256" key="3">
    <source>
        <dbReference type="ARBA" id="ARBA00022737"/>
    </source>
</evidence>
<comment type="caution">
    <text evidence="9">The sequence shown here is derived from an EMBL/GenBank/DDBJ whole genome shotgun (WGS) entry which is preliminary data.</text>
</comment>
<keyword evidence="2 7" id="KW-0732">Signal</keyword>
<keyword evidence="10" id="KW-1185">Reference proteome</keyword>
<evidence type="ECO:0000259" key="8">
    <source>
        <dbReference type="PROSITE" id="PS50026"/>
    </source>
</evidence>
<feature type="signal peptide" evidence="7">
    <location>
        <begin position="1"/>
        <end position="20"/>
    </location>
</feature>
<keyword evidence="1 5" id="KW-0245">EGF-like domain</keyword>
<dbReference type="AlphaFoldDB" id="A0AA39F6L7"/>
<evidence type="ECO:0000256" key="1">
    <source>
        <dbReference type="ARBA" id="ARBA00022536"/>
    </source>
</evidence>
<evidence type="ECO:0000313" key="9">
    <source>
        <dbReference type="EMBL" id="KAK0163912.1"/>
    </source>
</evidence>
<comment type="caution">
    <text evidence="5">Lacks conserved residue(s) required for the propagation of feature annotation.</text>
</comment>
<dbReference type="Pfam" id="PF00008">
    <property type="entry name" value="EGF"/>
    <property type="match status" value="1"/>
</dbReference>
<proteinExistence type="predicted"/>
<dbReference type="Proteomes" id="UP001168990">
    <property type="component" value="Unassembled WGS sequence"/>
</dbReference>
<feature type="chain" id="PRO_5041291833" description="EGF-like domain-containing protein" evidence="7">
    <location>
        <begin position="21"/>
        <end position="208"/>
    </location>
</feature>
<dbReference type="GO" id="GO:0005509">
    <property type="term" value="F:calcium ion binding"/>
    <property type="evidence" value="ECO:0007669"/>
    <property type="project" value="InterPro"/>
</dbReference>
<dbReference type="SMART" id="SM00181">
    <property type="entry name" value="EGF"/>
    <property type="match status" value="1"/>
</dbReference>
<evidence type="ECO:0000256" key="4">
    <source>
        <dbReference type="ARBA" id="ARBA00023157"/>
    </source>
</evidence>